<dbReference type="AlphaFoldDB" id="A0A2J7ZIE3"/>
<comment type="caution">
    <text evidence="2">The sequence shown here is derived from an EMBL/GenBank/DDBJ whole genome shotgun (WGS) entry which is preliminary data.</text>
</comment>
<dbReference type="Pfam" id="PF17655">
    <property type="entry name" value="IRK_C"/>
    <property type="match status" value="1"/>
</dbReference>
<dbReference type="Gene3D" id="2.60.40.1400">
    <property type="entry name" value="G protein-activated inward rectifier potassium channel 1"/>
    <property type="match status" value="1"/>
</dbReference>
<dbReference type="OrthoDB" id="273257at2759"/>
<evidence type="ECO:0000259" key="1">
    <source>
        <dbReference type="Pfam" id="PF17655"/>
    </source>
</evidence>
<sequence>MTQPHRLSRKVVAGVGSSNAIPARLLFENTLVLSESAVVTCRNGRPYLMFRLGDTFAGQVLDVQVSAHLYRWQVSSTSEGEMLPYEEHPLELEPVNMLLRWRTRVKAVITHWTPHWTCIRQIHAIMHLEFDGYPF</sequence>
<name>A0A2J7ZIE3_9CHLO</name>
<reference evidence="2 3" key="1">
    <citation type="journal article" date="2017" name="Mol. Biol. Evol.">
        <title>The 4-celled Tetrabaena socialis nuclear genome reveals the essential components for genetic control of cell number at the origin of multicellularity in the volvocine lineage.</title>
        <authorList>
            <person name="Featherston J."/>
            <person name="Arakaki Y."/>
            <person name="Hanschen E.R."/>
            <person name="Ferris P.J."/>
            <person name="Michod R.E."/>
            <person name="Olson B.J.S.C."/>
            <person name="Nozaki H."/>
            <person name="Durand P.M."/>
        </authorList>
    </citation>
    <scope>NUCLEOTIDE SEQUENCE [LARGE SCALE GENOMIC DNA]</scope>
    <source>
        <strain evidence="2 3">NIES-571</strain>
    </source>
</reference>
<organism evidence="2 3">
    <name type="scientific">Tetrabaena socialis</name>
    <dbReference type="NCBI Taxonomy" id="47790"/>
    <lineage>
        <taxon>Eukaryota</taxon>
        <taxon>Viridiplantae</taxon>
        <taxon>Chlorophyta</taxon>
        <taxon>core chlorophytes</taxon>
        <taxon>Chlorophyceae</taxon>
        <taxon>CS clade</taxon>
        <taxon>Chlamydomonadales</taxon>
        <taxon>Tetrabaenaceae</taxon>
        <taxon>Tetrabaena</taxon>
    </lineage>
</organism>
<keyword evidence="3" id="KW-1185">Reference proteome</keyword>
<evidence type="ECO:0000313" key="2">
    <source>
        <dbReference type="EMBL" id="PNH00037.1"/>
    </source>
</evidence>
<dbReference type="Proteomes" id="UP000236333">
    <property type="component" value="Unassembled WGS sequence"/>
</dbReference>
<proteinExistence type="predicted"/>
<feature type="domain" description="Inward rectifier potassium channel C-terminal" evidence="1">
    <location>
        <begin position="32"/>
        <end position="116"/>
    </location>
</feature>
<gene>
    <name evidence="2" type="ORF">TSOC_014160</name>
</gene>
<feature type="non-terminal residue" evidence="2">
    <location>
        <position position="135"/>
    </location>
</feature>
<dbReference type="SUPFAM" id="SSF81296">
    <property type="entry name" value="E set domains"/>
    <property type="match status" value="1"/>
</dbReference>
<dbReference type="EMBL" id="PGGS01001773">
    <property type="protein sequence ID" value="PNH00037.1"/>
    <property type="molecule type" value="Genomic_DNA"/>
</dbReference>
<dbReference type="InterPro" id="IPR041647">
    <property type="entry name" value="IRK_C"/>
</dbReference>
<dbReference type="InterPro" id="IPR013518">
    <property type="entry name" value="K_chnl_inward-rec_Kir_cyto"/>
</dbReference>
<dbReference type="InterPro" id="IPR014756">
    <property type="entry name" value="Ig_E-set"/>
</dbReference>
<evidence type="ECO:0000313" key="3">
    <source>
        <dbReference type="Proteomes" id="UP000236333"/>
    </source>
</evidence>
<accession>A0A2J7ZIE3</accession>
<protein>
    <recommendedName>
        <fullName evidence="1">Inward rectifier potassium channel C-terminal domain-containing protein</fullName>
    </recommendedName>
</protein>